<feature type="transmembrane region" description="Helical" evidence="9">
    <location>
        <begin position="344"/>
        <end position="365"/>
    </location>
</feature>
<name>A0A448ZD21_9STRA</name>
<feature type="domain" description="Fungal lipase-type" evidence="10">
    <location>
        <begin position="903"/>
        <end position="976"/>
    </location>
</feature>
<dbReference type="EMBL" id="CAACVS010000247">
    <property type="protein sequence ID" value="VEU39928.1"/>
    <property type="molecule type" value="Genomic_DNA"/>
</dbReference>
<keyword evidence="9" id="KW-1133">Transmembrane helix</keyword>
<dbReference type="SUPFAM" id="SSF53474">
    <property type="entry name" value="alpha/beta-Hydrolases"/>
    <property type="match status" value="1"/>
</dbReference>
<dbReference type="AlphaFoldDB" id="A0A448ZD21"/>
<protein>
    <recommendedName>
        <fullName evidence="10">Fungal lipase-type domain-containing protein</fullName>
    </recommendedName>
</protein>
<reference evidence="11 12" key="1">
    <citation type="submission" date="2019-01" db="EMBL/GenBank/DDBJ databases">
        <authorList>
            <person name="Ferrante I. M."/>
        </authorList>
    </citation>
    <scope>NUCLEOTIDE SEQUENCE [LARGE SCALE GENOMIC DNA]</scope>
    <source>
        <strain evidence="11 12">B856</strain>
    </source>
</reference>
<dbReference type="PANTHER" id="PTHR31403:SF7">
    <property type="entry name" value="PHOSPHOLIPASE A1-IGAMMA3, CHLOROPLASTIC"/>
    <property type="match status" value="1"/>
</dbReference>
<dbReference type="InterPro" id="IPR029058">
    <property type="entry name" value="AB_hydrolase_fold"/>
</dbReference>
<evidence type="ECO:0000256" key="4">
    <source>
        <dbReference type="ARBA" id="ARBA00022801"/>
    </source>
</evidence>
<evidence type="ECO:0000313" key="12">
    <source>
        <dbReference type="Proteomes" id="UP000291116"/>
    </source>
</evidence>
<evidence type="ECO:0000256" key="2">
    <source>
        <dbReference type="ARBA" id="ARBA00022528"/>
    </source>
</evidence>
<keyword evidence="9" id="KW-0812">Transmembrane</keyword>
<dbReference type="PANTHER" id="PTHR31403">
    <property type="entry name" value="PHOSPHOLIPASE A1-IBETA2, CHLOROPLASTIC"/>
    <property type="match status" value="1"/>
</dbReference>
<feature type="compositionally biased region" description="Basic residues" evidence="8">
    <location>
        <begin position="186"/>
        <end position="195"/>
    </location>
</feature>
<dbReference type="Proteomes" id="UP000291116">
    <property type="component" value="Unassembled WGS sequence"/>
</dbReference>
<evidence type="ECO:0000256" key="5">
    <source>
        <dbReference type="ARBA" id="ARBA00022946"/>
    </source>
</evidence>
<feature type="compositionally biased region" description="Low complexity" evidence="8">
    <location>
        <begin position="133"/>
        <end position="144"/>
    </location>
</feature>
<accession>A0A448ZD21</accession>
<evidence type="ECO:0000313" key="11">
    <source>
        <dbReference type="EMBL" id="VEU39928.1"/>
    </source>
</evidence>
<evidence type="ECO:0000256" key="6">
    <source>
        <dbReference type="ARBA" id="ARBA00022963"/>
    </source>
</evidence>
<evidence type="ECO:0000256" key="9">
    <source>
        <dbReference type="SAM" id="Phobius"/>
    </source>
</evidence>
<dbReference type="GO" id="GO:0004620">
    <property type="term" value="F:phospholipase activity"/>
    <property type="evidence" value="ECO:0007669"/>
    <property type="project" value="UniProtKB-ARBA"/>
</dbReference>
<feature type="domain" description="Fungal lipase-type" evidence="10">
    <location>
        <begin position="1021"/>
        <end position="1067"/>
    </location>
</feature>
<evidence type="ECO:0000256" key="1">
    <source>
        <dbReference type="ARBA" id="ARBA00004229"/>
    </source>
</evidence>
<feature type="transmembrane region" description="Helical" evidence="9">
    <location>
        <begin position="385"/>
        <end position="403"/>
    </location>
</feature>
<dbReference type="GO" id="GO:0009507">
    <property type="term" value="C:chloroplast"/>
    <property type="evidence" value="ECO:0007669"/>
    <property type="project" value="UniProtKB-SubCell"/>
</dbReference>
<feature type="transmembrane region" description="Helical" evidence="9">
    <location>
        <begin position="558"/>
        <end position="580"/>
    </location>
</feature>
<keyword evidence="12" id="KW-1185">Reference proteome</keyword>
<dbReference type="Gene3D" id="3.40.50.1820">
    <property type="entry name" value="alpha/beta hydrolase"/>
    <property type="match status" value="1"/>
</dbReference>
<feature type="region of interest" description="Disordered" evidence="8">
    <location>
        <begin position="1149"/>
        <end position="1184"/>
    </location>
</feature>
<organism evidence="11 12">
    <name type="scientific">Pseudo-nitzschia multistriata</name>
    <dbReference type="NCBI Taxonomy" id="183589"/>
    <lineage>
        <taxon>Eukaryota</taxon>
        <taxon>Sar</taxon>
        <taxon>Stramenopiles</taxon>
        <taxon>Ochrophyta</taxon>
        <taxon>Bacillariophyta</taxon>
        <taxon>Bacillariophyceae</taxon>
        <taxon>Bacillariophycidae</taxon>
        <taxon>Bacillariales</taxon>
        <taxon>Bacillariaceae</taxon>
        <taxon>Pseudo-nitzschia</taxon>
    </lineage>
</organism>
<feature type="region of interest" description="Disordered" evidence="8">
    <location>
        <begin position="1"/>
        <end position="54"/>
    </location>
</feature>
<sequence length="1198" mass="135409">MSRDFNPFDDDYQDDNFQDRPVGDSQDPPIDTTASFNRGDELGQNYTKTRQGRSAPLLFSNPFVDQVGSDSGLGLGPTATEKYLEDSFDRAPILSPDAIASSPSYKSPKRNYNEAGTIAHSEMSPLLPDDLSRGYQSSSPSLRSGRSRRRKITVPSRIFTGHTSEPSPYAHRRRLSLSSAESRRSGNFKRHRGGHQKSDVVMNELAHSDDHEHPEQVQMEYKYILLEDLGTAASWVILVLPYATFFFSILLLYLISVPVAAMGSTVTALRISCFLVTFSFIVFWIRKMEMVQLCIGGFCKRLRCLYSLVCRNLFRDDEKGDEIDGNTDETYWWENPWVLFPERYYVLPLLVSSLLVLEPILVVIYFYPALGTPTLYSIAHASSEVGIQACAFIYLCLIQGFRYHTGERSKRRAELQRKALQLRRAVKFVDECKDEHKSFIDSPKVVQNYYDEFGDIDGSAFTGHLRLPNDPCADGWADFLLPKTFLLAIGVLSASMVSFSMAPPGGDKGFRTLFVFGSIIYAMTLSAWTLLTIAALYTTGQKLKREPFLGTRPAQLAYRILFAHSGLAIIGLCIASMQYINQIKMALKNETISTIIEQENRSVVYLEDISFPEDFDDDKNELTELQILSKKRRDKRLVVHLAKESKTWRIFPCPIQNLDESNSLFQDDMFQLYKDFHTDRDTHQRGLVSIGPYTPVFCAELACWLNEASWQAYNSPVESTERKDFGNIFDKEDFVGWMRLDLIGLQLEGYVYDERTSTQAYIATNSAPQVDGEEDSIIVVAFRGTSDVANVKTDFRFRQVPLHDQITGIGESSFRVFPDRVEISDADGWIWDTKTTKKNNDGEYVKCVDCWTEAAPPCTPTHTASTPKAGGRNRTYSVGGFDGVVSKDTVDILKGAPLARNSFPMVHEGFQDAYSEIRQQLFELLLPVLQRQLAKSTESSTRAAGKEPLALPKIYCTGHSLGGSLAQLFALDLAANCELVLPHRQSQSRSSPSPTQNKLREQAGFFPTLTAVTGLPPKDLRLQPAVGVYTYGQPRVGNKAFSRLYKQRVPHSFRVVNEGDAITTIPNYLWCGGLYKHAGLEVILDAGMTGNVLVGPTVVETLFRFHKVRTNVMAHQMQRYRECLECIFDPSELLEYYRDHNVAYEELRDVSGGNDEKRKQEERRQTKENRPMDGLDWNLDSHRKETGVVETDELNWYS</sequence>
<comment type="subcellular location">
    <subcellularLocation>
        <location evidence="1">Plastid</location>
        <location evidence="1">Chloroplast</location>
    </subcellularLocation>
</comment>
<dbReference type="CDD" id="cd00519">
    <property type="entry name" value="Lipase_3"/>
    <property type="match status" value="1"/>
</dbReference>
<evidence type="ECO:0000256" key="7">
    <source>
        <dbReference type="ARBA" id="ARBA00023098"/>
    </source>
</evidence>
<feature type="compositionally biased region" description="Acidic residues" evidence="8">
    <location>
        <begin position="7"/>
        <end position="16"/>
    </location>
</feature>
<feature type="transmembrane region" description="Helical" evidence="9">
    <location>
        <begin position="514"/>
        <end position="537"/>
    </location>
</feature>
<keyword evidence="2" id="KW-0150">Chloroplast</keyword>
<evidence type="ECO:0000256" key="8">
    <source>
        <dbReference type="SAM" id="MobiDB-lite"/>
    </source>
</evidence>
<dbReference type="Pfam" id="PF01764">
    <property type="entry name" value="Lipase_3"/>
    <property type="match status" value="2"/>
</dbReference>
<gene>
    <name evidence="11" type="ORF">PSNMU_V1.4_AUG-EV-PASAV3_0068060</name>
</gene>
<dbReference type="GO" id="GO:0016042">
    <property type="term" value="P:lipid catabolic process"/>
    <property type="evidence" value="ECO:0007669"/>
    <property type="project" value="UniProtKB-KW"/>
</dbReference>
<keyword evidence="6" id="KW-0442">Lipid degradation</keyword>
<keyword evidence="5" id="KW-0809">Transit peptide</keyword>
<dbReference type="OrthoDB" id="48776at2759"/>
<feature type="transmembrane region" description="Helical" evidence="9">
    <location>
        <begin position="267"/>
        <end position="285"/>
    </location>
</feature>
<keyword evidence="4" id="KW-0378">Hydrolase</keyword>
<keyword evidence="3" id="KW-0934">Plastid</keyword>
<feature type="region of interest" description="Disordered" evidence="8">
    <location>
        <begin position="118"/>
        <end position="195"/>
    </location>
</feature>
<feature type="transmembrane region" description="Helical" evidence="9">
    <location>
        <begin position="485"/>
        <end position="502"/>
    </location>
</feature>
<evidence type="ECO:0000259" key="10">
    <source>
        <dbReference type="Pfam" id="PF01764"/>
    </source>
</evidence>
<keyword evidence="9" id="KW-0472">Membrane</keyword>
<dbReference type="InterPro" id="IPR002921">
    <property type="entry name" value="Fungal_lipase-type"/>
</dbReference>
<evidence type="ECO:0000256" key="3">
    <source>
        <dbReference type="ARBA" id="ARBA00022640"/>
    </source>
</evidence>
<proteinExistence type="predicted"/>
<feature type="transmembrane region" description="Helical" evidence="9">
    <location>
        <begin position="232"/>
        <end position="255"/>
    </location>
</feature>
<keyword evidence="7" id="KW-0443">Lipid metabolism</keyword>